<reference evidence="2 3" key="1">
    <citation type="submission" date="2016-07" db="EMBL/GenBank/DDBJ databases">
        <title>Multiple horizontal gene transfer events from other fungi enriched the ability of initially mycotrophic Trichoderma (Ascomycota) to feed on dead plant biomass.</title>
        <authorList>
            <consortium name="DOE Joint Genome Institute"/>
            <person name="Aerts A."/>
            <person name="Atanasova L."/>
            <person name="Chenthamara K."/>
            <person name="Zhang J."/>
            <person name="Grujic M."/>
            <person name="Henrissat B."/>
            <person name="Kuo A."/>
            <person name="Salamov A."/>
            <person name="Lipzen A."/>
            <person name="Labutti K."/>
            <person name="Barry K."/>
            <person name="Miao Y."/>
            <person name="Rahimi M.J."/>
            <person name="Shen Q."/>
            <person name="Grigoriev I.V."/>
            <person name="Kubicek C.P."/>
            <person name="Druzhinina I.S."/>
        </authorList>
    </citation>
    <scope>NUCLEOTIDE SEQUENCE [LARGE SCALE GENOMIC DNA]</scope>
    <source>
        <strain evidence="2 3">CBS 433.97</strain>
    </source>
</reference>
<name>A0A2T3Z2E2_TRIA4</name>
<dbReference type="EMBL" id="KZ679265">
    <property type="protein sequence ID" value="PTB38972.1"/>
    <property type="molecule type" value="Genomic_DNA"/>
</dbReference>
<evidence type="ECO:0000313" key="3">
    <source>
        <dbReference type="Proteomes" id="UP000240493"/>
    </source>
</evidence>
<dbReference type="AlphaFoldDB" id="A0A2T3Z2E2"/>
<dbReference type="OrthoDB" id="5362512at2759"/>
<protein>
    <recommendedName>
        <fullName evidence="1">Heterokaryon incompatibility domain-containing protein</fullName>
    </recommendedName>
</protein>
<keyword evidence="3" id="KW-1185">Reference proteome</keyword>
<dbReference type="Proteomes" id="UP000240493">
    <property type="component" value="Unassembled WGS sequence"/>
</dbReference>
<feature type="domain" description="Heterokaryon incompatibility" evidence="1">
    <location>
        <begin position="177"/>
        <end position="332"/>
    </location>
</feature>
<dbReference type="InterPro" id="IPR010730">
    <property type="entry name" value="HET"/>
</dbReference>
<dbReference type="Pfam" id="PF06985">
    <property type="entry name" value="HET"/>
    <property type="match status" value="1"/>
</dbReference>
<dbReference type="PANTHER" id="PTHR33112">
    <property type="entry name" value="DOMAIN PROTEIN, PUTATIVE-RELATED"/>
    <property type="match status" value="1"/>
</dbReference>
<evidence type="ECO:0000259" key="1">
    <source>
        <dbReference type="Pfam" id="PF06985"/>
    </source>
</evidence>
<evidence type="ECO:0000313" key="2">
    <source>
        <dbReference type="EMBL" id="PTB38972.1"/>
    </source>
</evidence>
<sequence>MLDCFKGIEWTEGDYQFPLYAWETATELNIENTAYTAAKELVVSDVKLSLSTDHVYLGDPLGKVETFNTLLVQVGPTELPDEGDSNSFPFLALSLNNQECMMDIEGTKIGRLKVDPDLASHSQFEIARQWLDECQTTHLGCLANKVPELPTRVVDIGPPDAAFAPRVHISHGAQANYIALSHCWGGRIEAILTTKTYHDYQKELPISDIAHNFKDAFRIAKELGIRYVWIDSLCIIQDSKEDWEAESIKMGAIYRNATLTISALVAAKSTVGILKNNGDRFSKAPKTVQLRIYDAKLKTEEIEVEWKSREEENLRNLMLQSALMSRGWTLQEYVLSPRNLLYGRRQIYWRCPSRMASADNTPMGNQFPDKQFQNAAQVIYSDILAKPPQMEADVKVILEDYYELVETYSARQLTYGSDKFAAFAGIAQMIHPAIGGQYLAGIWTADFKHGLLWYAEMSSCRHVESHGAPSWSWMVTDASILFSTLRIFETTPYDAKLIRIEGISQDLKRQFGQAKSASIVLEGLTMPLIRSEQNIRSNEDNELLVGTARYDEPSPSDDWKTHSIYEVHDDIFGDTLISMRNDLAYDDVNIDDVNIDSAYFSEDDLSLLLIQADDETRGEEASSFGEGIILRLLKDELEDTYERIGYATFWRPKMTLFQQWEVKSLKIV</sequence>
<organism evidence="2 3">
    <name type="scientific">Trichoderma asperellum (strain ATCC 204424 / CBS 433.97 / NBRC 101777)</name>
    <dbReference type="NCBI Taxonomy" id="1042311"/>
    <lineage>
        <taxon>Eukaryota</taxon>
        <taxon>Fungi</taxon>
        <taxon>Dikarya</taxon>
        <taxon>Ascomycota</taxon>
        <taxon>Pezizomycotina</taxon>
        <taxon>Sordariomycetes</taxon>
        <taxon>Hypocreomycetidae</taxon>
        <taxon>Hypocreales</taxon>
        <taxon>Hypocreaceae</taxon>
        <taxon>Trichoderma</taxon>
    </lineage>
</organism>
<proteinExistence type="predicted"/>
<dbReference type="PANTHER" id="PTHR33112:SF16">
    <property type="entry name" value="HETEROKARYON INCOMPATIBILITY DOMAIN-CONTAINING PROTEIN"/>
    <property type="match status" value="1"/>
</dbReference>
<gene>
    <name evidence="2" type="ORF">M441DRAFT_173117</name>
</gene>
<dbReference type="STRING" id="1042311.A0A2T3Z2E2"/>
<accession>A0A2T3Z2E2</accession>